<organism evidence="22 23">
    <name type="scientific">Orbilia brochopaga</name>
    <dbReference type="NCBI Taxonomy" id="3140254"/>
    <lineage>
        <taxon>Eukaryota</taxon>
        <taxon>Fungi</taxon>
        <taxon>Dikarya</taxon>
        <taxon>Ascomycota</taxon>
        <taxon>Pezizomycotina</taxon>
        <taxon>Orbiliomycetes</taxon>
        <taxon>Orbiliales</taxon>
        <taxon>Orbiliaceae</taxon>
        <taxon>Orbilia</taxon>
    </lineage>
</organism>
<protein>
    <recommendedName>
        <fullName evidence="6">triacylglycerol lipase</fullName>
        <ecNumber evidence="6">3.1.1.3</ecNumber>
    </recommendedName>
    <alternativeName>
        <fullName evidence="18">Autophagy-related protein 15</fullName>
    </alternativeName>
</protein>
<keyword evidence="7" id="KW-0812">Transmembrane</keyword>
<reference evidence="22 23" key="1">
    <citation type="submission" date="2019-10" db="EMBL/GenBank/DDBJ databases">
        <authorList>
            <person name="Palmer J.M."/>
        </authorList>
    </citation>
    <scope>NUCLEOTIDE SEQUENCE [LARGE SCALE GENOMIC DNA]</scope>
    <source>
        <strain evidence="22 23">TWF696</strain>
    </source>
</reference>
<dbReference type="GO" id="GO:0004620">
    <property type="term" value="F:phospholipase activity"/>
    <property type="evidence" value="ECO:0007669"/>
    <property type="project" value="TreeGrafter"/>
</dbReference>
<dbReference type="AlphaFoldDB" id="A0AAV9V011"/>
<keyword evidence="11" id="KW-0735">Signal-anchor</keyword>
<keyword evidence="12" id="KW-1133">Transmembrane helix</keyword>
<feature type="signal peptide" evidence="20">
    <location>
        <begin position="1"/>
        <end position="32"/>
    </location>
</feature>
<dbReference type="InterPro" id="IPR050805">
    <property type="entry name" value="ATG15_Lipase"/>
</dbReference>
<keyword evidence="14" id="KW-0443">Lipid metabolism</keyword>
<comment type="function">
    <text evidence="17">Lipase which is essential for lysis of subvacuolar cytoplasm to vacuole targeted bodies and intravacuolar autophagic bodies. Involved in the lysis of intravacuolar multivesicular body (MVB) vesicles. The intravacuolar membrane disintegration by ATG15 is critical to life span extension.</text>
</comment>
<dbReference type="SUPFAM" id="SSF53474">
    <property type="entry name" value="alpha/beta-Hydrolases"/>
    <property type="match status" value="1"/>
</dbReference>
<evidence type="ECO:0000256" key="2">
    <source>
        <dbReference type="ARBA" id="ARBA00004270"/>
    </source>
</evidence>
<keyword evidence="8" id="KW-0967">Endosome</keyword>
<dbReference type="GO" id="GO:0034496">
    <property type="term" value="P:multivesicular body membrane disassembly"/>
    <property type="evidence" value="ECO:0007669"/>
    <property type="project" value="TreeGrafter"/>
</dbReference>
<evidence type="ECO:0000256" key="19">
    <source>
        <dbReference type="SAM" id="MobiDB-lite"/>
    </source>
</evidence>
<dbReference type="GO" id="GO:0004806">
    <property type="term" value="F:triacylglycerol lipase activity"/>
    <property type="evidence" value="ECO:0007669"/>
    <property type="project" value="UniProtKB-EC"/>
</dbReference>
<comment type="caution">
    <text evidence="22">The sequence shown here is derived from an EMBL/GenBank/DDBJ whole genome shotgun (WGS) entry which is preliminary data.</text>
</comment>
<dbReference type="GO" id="GO:0032585">
    <property type="term" value="C:multivesicular body membrane"/>
    <property type="evidence" value="ECO:0007669"/>
    <property type="project" value="UniProtKB-SubCell"/>
</dbReference>
<evidence type="ECO:0000313" key="22">
    <source>
        <dbReference type="EMBL" id="KAK6353227.1"/>
    </source>
</evidence>
<dbReference type="PANTHER" id="PTHR47175">
    <property type="entry name" value="LIPASE ATG15-RELATED"/>
    <property type="match status" value="1"/>
</dbReference>
<evidence type="ECO:0000256" key="7">
    <source>
        <dbReference type="ARBA" id="ARBA00022692"/>
    </source>
</evidence>
<dbReference type="InterPro" id="IPR029058">
    <property type="entry name" value="AB_hydrolase_fold"/>
</dbReference>
<dbReference type="PANTHER" id="PTHR47175:SF2">
    <property type="entry name" value="LIPASE ATG15-RELATED"/>
    <property type="match status" value="1"/>
</dbReference>
<dbReference type="CDD" id="cd00519">
    <property type="entry name" value="Lipase_3"/>
    <property type="match status" value="1"/>
</dbReference>
<dbReference type="Pfam" id="PF01764">
    <property type="entry name" value="Lipase_3"/>
    <property type="match status" value="1"/>
</dbReference>
<keyword evidence="15" id="KW-0472">Membrane</keyword>
<sequence>MHSLFSSFVHDSWKLFSRGLLALVLLFGAVQALISDQVVLSSNQNSNPNSNPSYPAGSVHQTYQDDARSTFRLRHVFHHGAERYPNLLRRLDVNPDEGIRDINNEQSIPVPKLIAKSRSITMHRMRDRSVLSIENRLVANRLGVYQFLDTPAAWTTEPVPAPDVEDKETVLNLAKMSANAYVHVPATEDWRDIGTPWNQSAGFGWENDGLRGHIFLDAQNTTLIISIKGTSVAVFYGEETKTNDKINDNLFFSCCCARVSAFWRTVCDCYTDTYSCSNPCLSNALKEESRYYRAALNLYYNVSQLYPKANIWVVGHSLGGAVSSLLGMTYGFPVVTFEAPPEALAATRLGIPKPPAGARIDGVWHFGNNADPIYMGVCNGATSFCSIGGYAMETRCHSGKLCLYDVVNDFGWRINGNSHRIKTVIDEVMPKYDTVPECVTEDEECVDCFNWKFHNRSITSTTTSTSQLTHPTTRTSTCQHPGWWGCLDETTTSTSVSTSSTTTTTTTTAAATTSTTSKTCTHYGWFGNCLDTTSSRSSTKMASTITATTTTQKPITSPTTSKMSSHKTSSTSCIRPGFFWGCRD</sequence>
<evidence type="ECO:0000256" key="18">
    <source>
        <dbReference type="ARBA" id="ARBA00029828"/>
    </source>
</evidence>
<comment type="catalytic activity">
    <reaction evidence="1">
        <text>a triacylglycerol + H2O = a diacylglycerol + a fatty acid + H(+)</text>
        <dbReference type="Rhea" id="RHEA:12044"/>
        <dbReference type="ChEBI" id="CHEBI:15377"/>
        <dbReference type="ChEBI" id="CHEBI:15378"/>
        <dbReference type="ChEBI" id="CHEBI:17855"/>
        <dbReference type="ChEBI" id="CHEBI:18035"/>
        <dbReference type="ChEBI" id="CHEBI:28868"/>
        <dbReference type="EC" id="3.1.1.3"/>
    </reaction>
</comment>
<keyword evidence="13" id="KW-0072">Autophagy</keyword>
<feature type="chain" id="PRO_5043597616" description="triacylglycerol lipase" evidence="20">
    <location>
        <begin position="33"/>
        <end position="584"/>
    </location>
</feature>
<dbReference type="GO" id="GO:0006660">
    <property type="term" value="P:phosphatidylserine catabolic process"/>
    <property type="evidence" value="ECO:0007669"/>
    <property type="project" value="TreeGrafter"/>
</dbReference>
<feature type="domain" description="Fungal lipase-type" evidence="21">
    <location>
        <begin position="302"/>
        <end position="328"/>
    </location>
</feature>
<dbReference type="FunFam" id="3.40.50.1820:FF:000129">
    <property type="entry name" value="Autophagy related lipase Atg15, putative"/>
    <property type="match status" value="1"/>
</dbReference>
<dbReference type="GO" id="GO:0046461">
    <property type="term" value="P:neutral lipid catabolic process"/>
    <property type="evidence" value="ECO:0007669"/>
    <property type="project" value="TreeGrafter"/>
</dbReference>
<evidence type="ECO:0000256" key="8">
    <source>
        <dbReference type="ARBA" id="ARBA00022753"/>
    </source>
</evidence>
<evidence type="ECO:0000256" key="10">
    <source>
        <dbReference type="ARBA" id="ARBA00022963"/>
    </source>
</evidence>
<feature type="region of interest" description="Disordered" evidence="19">
    <location>
        <begin position="544"/>
        <end position="568"/>
    </location>
</feature>
<evidence type="ECO:0000256" key="1">
    <source>
        <dbReference type="ARBA" id="ARBA00001024"/>
    </source>
</evidence>
<keyword evidence="23" id="KW-1185">Reference proteome</keyword>
<dbReference type="InterPro" id="IPR002921">
    <property type="entry name" value="Fungal_lipase-type"/>
</dbReference>
<evidence type="ECO:0000256" key="13">
    <source>
        <dbReference type="ARBA" id="ARBA00023006"/>
    </source>
</evidence>
<evidence type="ECO:0000256" key="16">
    <source>
        <dbReference type="ARBA" id="ARBA00023180"/>
    </source>
</evidence>
<comment type="subunit">
    <text evidence="5">Binds to both phosphatidylinositol (PI) and phosphatidylinositol 3,5-bisphosphate (PIP2).</text>
</comment>
<evidence type="ECO:0000256" key="4">
    <source>
        <dbReference type="ARBA" id="ARBA00010701"/>
    </source>
</evidence>
<dbReference type="Proteomes" id="UP001375240">
    <property type="component" value="Unassembled WGS sequence"/>
</dbReference>
<evidence type="ECO:0000256" key="17">
    <source>
        <dbReference type="ARBA" id="ARBA00024663"/>
    </source>
</evidence>
<keyword evidence="10" id="KW-0442">Lipid degradation</keyword>
<evidence type="ECO:0000256" key="6">
    <source>
        <dbReference type="ARBA" id="ARBA00013279"/>
    </source>
</evidence>
<comment type="similarity">
    <text evidence="4">Belongs to the AB hydrolase superfamily. Lipase family.</text>
</comment>
<keyword evidence="20" id="KW-0732">Signal</keyword>
<accession>A0AAV9V011</accession>
<gene>
    <name evidence="22" type="primary">ATG15</name>
    <name evidence="22" type="ORF">TWF696_005208</name>
</gene>
<evidence type="ECO:0000256" key="9">
    <source>
        <dbReference type="ARBA" id="ARBA00022801"/>
    </source>
</evidence>
<evidence type="ECO:0000256" key="5">
    <source>
        <dbReference type="ARBA" id="ARBA00011137"/>
    </source>
</evidence>
<dbReference type="GO" id="GO:0005775">
    <property type="term" value="C:vacuolar lumen"/>
    <property type="evidence" value="ECO:0007669"/>
    <property type="project" value="TreeGrafter"/>
</dbReference>
<keyword evidence="16" id="KW-0325">Glycoprotein</keyword>
<comment type="subcellular location">
    <subcellularLocation>
        <location evidence="3">Endosome</location>
        <location evidence="3">Multivesicular body membrane</location>
        <topology evidence="3">Single-pass type II membrane protein</topology>
    </subcellularLocation>
    <subcellularLocation>
        <location evidence="2">Prevacuolar compartment membrane</location>
        <topology evidence="2">Single-pass type II membrane protein</topology>
    </subcellularLocation>
</comment>
<dbReference type="Gene3D" id="3.40.50.1820">
    <property type="entry name" value="alpha/beta hydrolase"/>
    <property type="match status" value="1"/>
</dbReference>
<evidence type="ECO:0000313" key="23">
    <source>
        <dbReference type="Proteomes" id="UP001375240"/>
    </source>
</evidence>
<dbReference type="GO" id="GO:0034727">
    <property type="term" value="P:piecemeal microautophagy of the nucleus"/>
    <property type="evidence" value="ECO:0007669"/>
    <property type="project" value="TreeGrafter"/>
</dbReference>
<evidence type="ECO:0000256" key="20">
    <source>
        <dbReference type="SAM" id="SignalP"/>
    </source>
</evidence>
<dbReference type="EMBL" id="JAVHNQ010000003">
    <property type="protein sequence ID" value="KAK6353227.1"/>
    <property type="molecule type" value="Genomic_DNA"/>
</dbReference>
<name>A0AAV9V011_9PEZI</name>
<proteinExistence type="inferred from homology"/>
<evidence type="ECO:0000256" key="11">
    <source>
        <dbReference type="ARBA" id="ARBA00022968"/>
    </source>
</evidence>
<dbReference type="EC" id="3.1.1.3" evidence="6"/>
<evidence type="ECO:0000256" key="15">
    <source>
        <dbReference type="ARBA" id="ARBA00023136"/>
    </source>
</evidence>
<evidence type="ECO:0000256" key="14">
    <source>
        <dbReference type="ARBA" id="ARBA00023098"/>
    </source>
</evidence>
<evidence type="ECO:0000256" key="12">
    <source>
        <dbReference type="ARBA" id="ARBA00022989"/>
    </source>
</evidence>
<evidence type="ECO:0000256" key="3">
    <source>
        <dbReference type="ARBA" id="ARBA00004343"/>
    </source>
</evidence>
<keyword evidence="9" id="KW-0378">Hydrolase</keyword>
<evidence type="ECO:0000259" key="21">
    <source>
        <dbReference type="Pfam" id="PF01764"/>
    </source>
</evidence>